<dbReference type="PANTHER" id="PTHR39601">
    <property type="entry name" value="CHORIOGENIN HMINOR"/>
    <property type="match status" value="1"/>
</dbReference>
<dbReference type="Proteomes" id="UP000030641">
    <property type="component" value="Unassembled WGS sequence"/>
</dbReference>
<accession>A0A074Z4H0</accession>
<dbReference type="OMA" id="WIAGLDQ"/>
<dbReference type="AlphaFoldDB" id="A0A074Z4H0"/>
<dbReference type="RefSeq" id="XP_013342292.1">
    <property type="nucleotide sequence ID" value="XM_013486838.1"/>
</dbReference>
<reference evidence="3 4" key="1">
    <citation type="journal article" date="2014" name="BMC Genomics">
        <title>Genome sequencing of four Aureobasidium pullulans varieties: biotechnological potential, stress tolerance, and description of new species.</title>
        <authorList>
            <person name="Gostin Ar C."/>
            <person name="Ohm R.A."/>
            <person name="Kogej T."/>
            <person name="Sonjak S."/>
            <person name="Turk M."/>
            <person name="Zajc J."/>
            <person name="Zalar P."/>
            <person name="Grube M."/>
            <person name="Sun H."/>
            <person name="Han J."/>
            <person name="Sharma A."/>
            <person name="Chiniquy J."/>
            <person name="Ngan C.Y."/>
            <person name="Lipzen A."/>
            <person name="Barry K."/>
            <person name="Grigoriev I.V."/>
            <person name="Gunde-Cimerman N."/>
        </authorList>
    </citation>
    <scope>NUCLEOTIDE SEQUENCE [LARGE SCALE GENOMIC DNA]</scope>
    <source>
        <strain evidence="3 4">EXF-2481</strain>
    </source>
</reference>
<sequence length="736" mass="82158">MVSSIFQSRKASGQSNRSTGSPAASPIIEKTGGLSPSDTSDPVSSNPVSMDGKDERKSRRKSWLGRSKSTEKVAQEPAAWILNHPERLPYDTTLITDNNQPLDVWDDSGDCDVHIFPRTSSQGPSFRIDSTILASSKLLSDLILPLETDLSTWGGGVVRIARVPTDCFATPGVSSTRPGEFNTPSIDPKHGSRCWILMPATSQALRSDYENIIAVRNLFGFLTNRPLVATRAHPTVVSVFVKLAETLTRFGFSNLDGSTFGEIATSCFDSYVDEFDLTDVRYSNEKTIQGILLGERLKNVKLYNEAFTHAVGKHDELFRFGSPELGLMSPITFNRLNRAAMNLEKRTASVRHTLKDFDFPQIFSGTLNSKTVDERKDVDFDLLRNSFFSTRRFVLSFYKAHYGSWPPKASKENELETNGLNRIVCQNLYHDFCAVYDLLVDRSSLTNRTADSVLIDDKDVDLPAIRALRAVLSEYDRSTPPVRPPIPFDLPIIPSLRQTRSGNGWSDSKREIKAISKKLKDDDIAEIMTASHNTDVPPSPFLNSFREIERKAARHCTIKELSELRIGQWLFVYAVLQTLPMVVVDGPQLRYTQEVEYFLCEPPSFGVPWVTEDALRDTSNTRSTRAGDVSCLPADTIHHGTEGIYFRSHCWQMAKQWTTGNTVLYEAVEVETQERSYKSSSPASSIQDRKAVHLSPDSAQTPSDGKHRSRPVSIYDPNLTFDSILGSNASSSKAQK</sequence>
<gene>
    <name evidence="3" type="ORF">AUEXF2481DRAFT_30969</name>
</gene>
<feature type="region of interest" description="Disordered" evidence="1">
    <location>
        <begin position="1"/>
        <end position="70"/>
    </location>
</feature>
<dbReference type="GeneID" id="25364316"/>
<proteinExistence type="predicted"/>
<dbReference type="InParanoid" id="A0A074Z4H0"/>
<dbReference type="EMBL" id="KL584764">
    <property type="protein sequence ID" value="KEQ93896.1"/>
    <property type="molecule type" value="Genomic_DNA"/>
</dbReference>
<dbReference type="Pfam" id="PF26013">
    <property type="entry name" value="DUF8004"/>
    <property type="match status" value="1"/>
</dbReference>
<feature type="domain" description="DUF8004" evidence="2">
    <location>
        <begin position="266"/>
        <end position="359"/>
    </location>
</feature>
<name>A0A074Z4H0_AURSE</name>
<protein>
    <recommendedName>
        <fullName evidence="2">DUF8004 domain-containing protein</fullName>
    </recommendedName>
</protein>
<dbReference type="PANTHER" id="PTHR39601:SF2">
    <property type="entry name" value="CHORIOGENIN HMINOR"/>
    <property type="match status" value="1"/>
</dbReference>
<dbReference type="InterPro" id="IPR058317">
    <property type="entry name" value="DUF8004"/>
</dbReference>
<dbReference type="HOGENOM" id="CLU_005053_2_1_1"/>
<feature type="compositionally biased region" description="Polar residues" evidence="1">
    <location>
        <begin position="1"/>
        <end position="22"/>
    </location>
</feature>
<organism evidence="3 4">
    <name type="scientific">Aureobasidium subglaciale (strain EXF-2481)</name>
    <name type="common">Aureobasidium pullulans var. subglaciale</name>
    <dbReference type="NCBI Taxonomy" id="1043005"/>
    <lineage>
        <taxon>Eukaryota</taxon>
        <taxon>Fungi</taxon>
        <taxon>Dikarya</taxon>
        <taxon>Ascomycota</taxon>
        <taxon>Pezizomycotina</taxon>
        <taxon>Dothideomycetes</taxon>
        <taxon>Dothideomycetidae</taxon>
        <taxon>Dothideales</taxon>
        <taxon>Saccotheciaceae</taxon>
        <taxon>Aureobasidium</taxon>
    </lineage>
</organism>
<evidence type="ECO:0000256" key="1">
    <source>
        <dbReference type="SAM" id="MobiDB-lite"/>
    </source>
</evidence>
<feature type="region of interest" description="Disordered" evidence="1">
    <location>
        <begin position="675"/>
        <end position="718"/>
    </location>
</feature>
<evidence type="ECO:0000313" key="3">
    <source>
        <dbReference type="EMBL" id="KEQ93896.1"/>
    </source>
</evidence>
<dbReference type="OrthoDB" id="5300331at2759"/>
<keyword evidence="4" id="KW-1185">Reference proteome</keyword>
<dbReference type="STRING" id="1043005.A0A074Z4H0"/>
<evidence type="ECO:0000313" key="4">
    <source>
        <dbReference type="Proteomes" id="UP000030641"/>
    </source>
</evidence>
<feature type="compositionally biased region" description="Polar residues" evidence="1">
    <location>
        <begin position="34"/>
        <end position="48"/>
    </location>
</feature>
<evidence type="ECO:0000259" key="2">
    <source>
        <dbReference type="Pfam" id="PF26013"/>
    </source>
</evidence>